<dbReference type="EMBL" id="JAANEY010000001">
    <property type="protein sequence ID" value="MBT8550377.1"/>
    <property type="molecule type" value="Genomic_DNA"/>
</dbReference>
<dbReference type="PANTHER" id="PTHR35601:SF1">
    <property type="entry name" value="TOXIN RELE"/>
    <property type="match status" value="1"/>
</dbReference>
<dbReference type="InterPro" id="IPR007712">
    <property type="entry name" value="RelE/ParE_toxin"/>
</dbReference>
<comment type="similarity">
    <text evidence="1">Belongs to the RelE toxin family.</text>
</comment>
<dbReference type="AlphaFoldDB" id="A0A9Q2WFV2"/>
<name>A0A9Q2WFV2_9BURK</name>
<evidence type="ECO:0000313" key="3">
    <source>
        <dbReference type="EMBL" id="MBT8550377.1"/>
    </source>
</evidence>
<dbReference type="PANTHER" id="PTHR35601">
    <property type="entry name" value="TOXIN RELE"/>
    <property type="match status" value="1"/>
</dbReference>
<dbReference type="SUPFAM" id="SSF143011">
    <property type="entry name" value="RelE-like"/>
    <property type="match status" value="1"/>
</dbReference>
<proteinExistence type="inferred from homology"/>
<comment type="caution">
    <text evidence="3">The sequence shown here is derived from an EMBL/GenBank/DDBJ whole genome shotgun (WGS) entry which is preliminary data.</text>
</comment>
<keyword evidence="2" id="KW-1277">Toxin-antitoxin system</keyword>
<evidence type="ECO:0000313" key="4">
    <source>
        <dbReference type="Proteomes" id="UP000783102"/>
    </source>
</evidence>
<dbReference type="Gene3D" id="3.30.2310.20">
    <property type="entry name" value="RelE-like"/>
    <property type="match status" value="1"/>
</dbReference>
<accession>A0A9Q2WFV2</accession>
<evidence type="ECO:0000256" key="2">
    <source>
        <dbReference type="ARBA" id="ARBA00022649"/>
    </source>
</evidence>
<protein>
    <submittedName>
        <fullName evidence="3">Type II toxin-antitoxin system RelE/ParE family toxin</fullName>
    </submittedName>
</protein>
<dbReference type="Proteomes" id="UP000783102">
    <property type="component" value="Unassembled WGS sequence"/>
</dbReference>
<dbReference type="Pfam" id="PF05016">
    <property type="entry name" value="ParE_toxin"/>
    <property type="match status" value="1"/>
</dbReference>
<sequence length="95" mass="11305">MTYKLDFYEDAYKEWKKLDATVREQFKSKLIERLENPCVPSAKLRNSENRYKIKLRQVGYRLVYEVANQTITVTVIAIGKRDRDEVYKTAAKRVL</sequence>
<dbReference type="InterPro" id="IPR035093">
    <property type="entry name" value="RelE/ParE_toxin_dom_sf"/>
</dbReference>
<gene>
    <name evidence="3" type="ORF">G6731_00165</name>
</gene>
<reference evidence="3" key="1">
    <citation type="journal article" date="2021" name="Genome Biol. Evol.">
        <title>Continental-Scale Gene Flow Prevents Allopatric Divergence of Pelagic Freshwater Bacteria.</title>
        <authorList>
            <person name="Hoetzinger M."/>
            <person name="Pitt A."/>
            <person name="Huemer A."/>
            <person name="Hahn M.W."/>
        </authorList>
    </citation>
    <scope>NUCLEOTIDE SEQUENCE</scope>
    <source>
        <strain evidence="3">SM1-W8</strain>
    </source>
</reference>
<organism evidence="3 4">
    <name type="scientific">Polynucleobacter paneuropaeus</name>
    <dbReference type="NCBI Taxonomy" id="2527775"/>
    <lineage>
        <taxon>Bacteria</taxon>
        <taxon>Pseudomonadati</taxon>
        <taxon>Pseudomonadota</taxon>
        <taxon>Betaproteobacteria</taxon>
        <taxon>Burkholderiales</taxon>
        <taxon>Burkholderiaceae</taxon>
        <taxon>Polynucleobacter</taxon>
    </lineage>
</organism>
<evidence type="ECO:0000256" key="1">
    <source>
        <dbReference type="ARBA" id="ARBA00006226"/>
    </source>
</evidence>